<protein>
    <recommendedName>
        <fullName evidence="4">Gliding motility protein</fullName>
    </recommendedName>
</protein>
<feature type="region of interest" description="Disordered" evidence="1">
    <location>
        <begin position="1"/>
        <end position="96"/>
    </location>
</feature>
<evidence type="ECO:0008006" key="4">
    <source>
        <dbReference type="Google" id="ProtNLM"/>
    </source>
</evidence>
<gene>
    <name evidence="2" type="ORF">Sipo8835_15985</name>
</gene>
<evidence type="ECO:0000313" key="2">
    <source>
        <dbReference type="EMBL" id="TQE34084.1"/>
    </source>
</evidence>
<proteinExistence type="predicted"/>
<organism evidence="2 3">
    <name type="scientific">Streptomyces ipomoeae</name>
    <dbReference type="NCBI Taxonomy" id="103232"/>
    <lineage>
        <taxon>Bacteria</taxon>
        <taxon>Bacillati</taxon>
        <taxon>Actinomycetota</taxon>
        <taxon>Actinomycetes</taxon>
        <taxon>Kitasatosporales</taxon>
        <taxon>Streptomycetaceae</taxon>
        <taxon>Streptomyces</taxon>
    </lineage>
</organism>
<comment type="caution">
    <text evidence="2">The sequence shown here is derived from an EMBL/GenBank/DDBJ whole genome shotgun (WGS) entry which is preliminary data.</text>
</comment>
<sequence>MGVFSLFRRKAKGADEATEPTTATAAETEAEGAGKTDKAEDEAGPEASAVETDAADGATEPEAGDDETGAADEVEIPKQQTAEQAADNEAGEGARK</sequence>
<dbReference type="EMBL" id="SPAZ01000139">
    <property type="protein sequence ID" value="TQE34084.1"/>
    <property type="molecule type" value="Genomic_DNA"/>
</dbReference>
<reference evidence="2 3" key="1">
    <citation type="submission" date="2019-03" db="EMBL/GenBank/DDBJ databases">
        <title>Comparative genomic analyses of the sweetpotato soil rot pathogen, Streptomyces ipomoeae.</title>
        <authorList>
            <person name="Ruschel Soares N."/>
            <person name="Badger J.H."/>
            <person name="Huguet-Tapia J.C."/>
            <person name="Clark C.A."/>
            <person name="Pettis G.S."/>
        </authorList>
    </citation>
    <scope>NUCLEOTIDE SEQUENCE [LARGE SCALE GENOMIC DNA]</scope>
    <source>
        <strain evidence="2 3">88-35</strain>
    </source>
</reference>
<feature type="compositionally biased region" description="Acidic residues" evidence="1">
    <location>
        <begin position="62"/>
        <end position="74"/>
    </location>
</feature>
<accession>A0AAE8W2L7</accession>
<dbReference type="AlphaFoldDB" id="A0AAE8W2L7"/>
<name>A0AAE8W2L7_9ACTN</name>
<evidence type="ECO:0000313" key="3">
    <source>
        <dbReference type="Proteomes" id="UP000318720"/>
    </source>
</evidence>
<dbReference type="Proteomes" id="UP000318720">
    <property type="component" value="Unassembled WGS sequence"/>
</dbReference>
<evidence type="ECO:0000256" key="1">
    <source>
        <dbReference type="SAM" id="MobiDB-lite"/>
    </source>
</evidence>